<keyword evidence="3" id="KW-1185">Reference proteome</keyword>
<dbReference type="AlphaFoldDB" id="A0A926EIZ7"/>
<dbReference type="GO" id="GO:0019239">
    <property type="term" value="F:deaminase activity"/>
    <property type="evidence" value="ECO:0007669"/>
    <property type="project" value="TreeGrafter"/>
</dbReference>
<dbReference type="InterPro" id="IPR035959">
    <property type="entry name" value="RutC-like_sf"/>
</dbReference>
<dbReference type="PANTHER" id="PTHR11803:SF39">
    <property type="entry name" value="2-IMINOBUTANOATE_2-IMINOPROPANOATE DEAMINASE"/>
    <property type="match status" value="1"/>
</dbReference>
<sequence length="127" mass="13960">MTKKIVSTDKAPKAIGPYSQAVVVGEMVYTSGQIGLNPETMEMRETLEEQAHQVCKNLMAVLEAADSSINNVIKTTVFLDDINDFVAVNEIYAQYFTEPFPARSAVEVGKLPKNAKVEIEVIAHTNN</sequence>
<comment type="caution">
    <text evidence="2">The sequence shown here is derived from an EMBL/GenBank/DDBJ whole genome shotgun (WGS) entry which is preliminary data.</text>
</comment>
<evidence type="ECO:0000313" key="2">
    <source>
        <dbReference type="EMBL" id="MBC8579880.1"/>
    </source>
</evidence>
<proteinExistence type="inferred from homology"/>
<comment type="similarity">
    <text evidence="1">Belongs to the RutC family.</text>
</comment>
<dbReference type="Pfam" id="PF01042">
    <property type="entry name" value="Ribonuc_L-PSP"/>
    <property type="match status" value="1"/>
</dbReference>
<dbReference type="InterPro" id="IPR006175">
    <property type="entry name" value="YjgF/YER057c/UK114"/>
</dbReference>
<dbReference type="EMBL" id="JACRSY010000014">
    <property type="protein sequence ID" value="MBC8579880.1"/>
    <property type="molecule type" value="Genomic_DNA"/>
</dbReference>
<dbReference type="InterPro" id="IPR019897">
    <property type="entry name" value="RidA_CS"/>
</dbReference>
<organism evidence="2 3">
    <name type="scientific">Zhenhengia yiwuensis</name>
    <dbReference type="NCBI Taxonomy" id="2763666"/>
    <lineage>
        <taxon>Bacteria</taxon>
        <taxon>Bacillati</taxon>
        <taxon>Bacillota</taxon>
        <taxon>Clostridia</taxon>
        <taxon>Lachnospirales</taxon>
        <taxon>Lachnospiraceae</taxon>
        <taxon>Zhenhengia</taxon>
    </lineage>
</organism>
<dbReference type="CDD" id="cd00448">
    <property type="entry name" value="YjgF_YER057c_UK114_family"/>
    <property type="match status" value="1"/>
</dbReference>
<dbReference type="NCBIfam" id="TIGR00004">
    <property type="entry name" value="Rid family detoxifying hydrolase"/>
    <property type="match status" value="1"/>
</dbReference>
<gene>
    <name evidence="2" type="ORF">H8718_10110</name>
</gene>
<dbReference type="RefSeq" id="WP_177671716.1">
    <property type="nucleotide sequence ID" value="NZ_JACRSY010000014.1"/>
</dbReference>
<evidence type="ECO:0000256" key="1">
    <source>
        <dbReference type="ARBA" id="ARBA00010552"/>
    </source>
</evidence>
<dbReference type="InterPro" id="IPR006056">
    <property type="entry name" value="RidA"/>
</dbReference>
<dbReference type="FunFam" id="3.30.1330.40:FF:000001">
    <property type="entry name" value="L-PSP family endoribonuclease"/>
    <property type="match status" value="1"/>
</dbReference>
<dbReference type="GO" id="GO:0005829">
    <property type="term" value="C:cytosol"/>
    <property type="evidence" value="ECO:0007669"/>
    <property type="project" value="TreeGrafter"/>
</dbReference>
<name>A0A926EIZ7_9FIRM</name>
<accession>A0A926EIZ7</accession>
<reference evidence="2" key="1">
    <citation type="submission" date="2020-08" db="EMBL/GenBank/DDBJ databases">
        <title>Genome public.</title>
        <authorList>
            <person name="Liu C."/>
            <person name="Sun Q."/>
        </authorList>
    </citation>
    <scope>NUCLEOTIDE SEQUENCE</scope>
    <source>
        <strain evidence="2">NSJ-12</strain>
    </source>
</reference>
<dbReference type="PROSITE" id="PS01094">
    <property type="entry name" value="UPF0076"/>
    <property type="match status" value="1"/>
</dbReference>
<protein>
    <submittedName>
        <fullName evidence="2">RidA family protein</fullName>
    </submittedName>
</protein>
<dbReference type="Gene3D" id="3.30.1330.40">
    <property type="entry name" value="RutC-like"/>
    <property type="match status" value="1"/>
</dbReference>
<evidence type="ECO:0000313" key="3">
    <source>
        <dbReference type="Proteomes" id="UP000655830"/>
    </source>
</evidence>
<dbReference type="PANTHER" id="PTHR11803">
    <property type="entry name" value="2-IMINOBUTANOATE/2-IMINOPROPANOATE DEAMINASE RIDA"/>
    <property type="match status" value="1"/>
</dbReference>
<dbReference type="SUPFAM" id="SSF55298">
    <property type="entry name" value="YjgF-like"/>
    <property type="match status" value="1"/>
</dbReference>
<dbReference type="Proteomes" id="UP000655830">
    <property type="component" value="Unassembled WGS sequence"/>
</dbReference>